<feature type="transmembrane region" description="Helical" evidence="1">
    <location>
        <begin position="46"/>
        <end position="68"/>
    </location>
</feature>
<dbReference type="InterPro" id="IPR008972">
    <property type="entry name" value="Cupredoxin"/>
</dbReference>
<organism evidence="2 3">
    <name type="scientific">Fodinibacter luteus</name>
    <dbReference type="NCBI Taxonomy" id="552064"/>
    <lineage>
        <taxon>Bacteria</taxon>
        <taxon>Bacillati</taxon>
        <taxon>Actinomycetota</taxon>
        <taxon>Actinomycetes</taxon>
        <taxon>Micrococcales</taxon>
        <taxon>Intrasporangiaceae</taxon>
        <taxon>Fodinibacter (ex Wang et al. 2009)</taxon>
    </lineage>
</organism>
<accession>A0ABP8KNS4</accession>
<comment type="caution">
    <text evidence="2">The sequence shown here is derived from an EMBL/GenBank/DDBJ whole genome shotgun (WGS) entry which is preliminary data.</text>
</comment>
<gene>
    <name evidence="2" type="ORF">GCM10023168_30780</name>
</gene>
<name>A0ABP8KNS4_9MICO</name>
<dbReference type="Proteomes" id="UP001500945">
    <property type="component" value="Unassembled WGS sequence"/>
</dbReference>
<keyword evidence="1" id="KW-0812">Transmembrane</keyword>
<keyword evidence="3" id="KW-1185">Reference proteome</keyword>
<feature type="transmembrane region" description="Helical" evidence="1">
    <location>
        <begin position="12"/>
        <end position="34"/>
    </location>
</feature>
<keyword evidence="1" id="KW-1133">Transmembrane helix</keyword>
<sequence>MVHSLVDSSVVLWGQTLMYTAYCLVIISLVAWFARRVTRPPGERVVTPKIFYVWVGFLAVLGVSLHLVTYNTIPWVKPDLHGGDPVASYAITVGDHEWQLPQQPLEVPCGELVEFSVTSTDLTYGFGLFRDDQSMVTQMQVVPGSANDLLWTFETDGSYSIRSTEYSGPEGDQMVVPDAVRVTGCTSQASAEGGSR</sequence>
<dbReference type="Gene3D" id="2.60.40.420">
    <property type="entry name" value="Cupredoxins - blue copper proteins"/>
    <property type="match status" value="1"/>
</dbReference>
<dbReference type="EMBL" id="BAABGM010000020">
    <property type="protein sequence ID" value="GAA4410757.1"/>
    <property type="molecule type" value="Genomic_DNA"/>
</dbReference>
<evidence type="ECO:0000313" key="2">
    <source>
        <dbReference type="EMBL" id="GAA4410757.1"/>
    </source>
</evidence>
<protein>
    <recommendedName>
        <fullName evidence="4">Cytochrome C oxidase subunit II</fullName>
    </recommendedName>
</protein>
<evidence type="ECO:0000313" key="3">
    <source>
        <dbReference type="Proteomes" id="UP001500945"/>
    </source>
</evidence>
<proteinExistence type="predicted"/>
<dbReference type="SUPFAM" id="SSF49503">
    <property type="entry name" value="Cupredoxins"/>
    <property type="match status" value="1"/>
</dbReference>
<dbReference type="RefSeq" id="WP_345207573.1">
    <property type="nucleotide sequence ID" value="NZ_BAABGM010000020.1"/>
</dbReference>
<reference evidence="3" key="1">
    <citation type="journal article" date="2019" name="Int. J. Syst. Evol. Microbiol.">
        <title>The Global Catalogue of Microorganisms (GCM) 10K type strain sequencing project: providing services to taxonomists for standard genome sequencing and annotation.</title>
        <authorList>
            <consortium name="The Broad Institute Genomics Platform"/>
            <consortium name="The Broad Institute Genome Sequencing Center for Infectious Disease"/>
            <person name="Wu L."/>
            <person name="Ma J."/>
        </authorList>
    </citation>
    <scope>NUCLEOTIDE SEQUENCE [LARGE SCALE GENOMIC DNA]</scope>
    <source>
        <strain evidence="3">JCM 17809</strain>
    </source>
</reference>
<keyword evidence="1" id="KW-0472">Membrane</keyword>
<evidence type="ECO:0000256" key="1">
    <source>
        <dbReference type="SAM" id="Phobius"/>
    </source>
</evidence>
<evidence type="ECO:0008006" key="4">
    <source>
        <dbReference type="Google" id="ProtNLM"/>
    </source>
</evidence>